<feature type="transmembrane region" description="Helical" evidence="13">
    <location>
        <begin position="78"/>
        <end position="96"/>
    </location>
</feature>
<dbReference type="Proteomes" id="UP001265221">
    <property type="component" value="Segment"/>
</dbReference>
<accession>A0A977XVR3</accession>
<comment type="similarity">
    <text evidence="3">Belongs to the Tymovirales TGBp2 protein family.</text>
</comment>
<evidence type="ECO:0000256" key="7">
    <source>
        <dbReference type="ARBA" id="ARBA00022870"/>
    </source>
</evidence>
<dbReference type="Pfam" id="PF01307">
    <property type="entry name" value="Plant_vir_prot"/>
    <property type="match status" value="1"/>
</dbReference>
<keyword evidence="11" id="KW-1038">Host endoplasmic reticulum</keyword>
<keyword evidence="10 13" id="KW-0472">Membrane</keyword>
<evidence type="ECO:0000256" key="11">
    <source>
        <dbReference type="ARBA" id="ARBA00023184"/>
    </source>
</evidence>
<keyword evidence="9" id="KW-0916">Viral movement protein</keyword>
<feature type="transmembrane region" description="Helical" evidence="13">
    <location>
        <begin position="12"/>
        <end position="30"/>
    </location>
</feature>
<reference evidence="14" key="1">
    <citation type="submission" date="2022-04" db="EMBL/GenBank/DDBJ databases">
        <title>Identification and Characterization of Three Novel Carlaviruses and One Novel Amalgavirus Associated with Pseudostellaria heterophylla Mosaic Disease.</title>
        <authorList>
            <person name="Wang R."/>
            <person name="Li Y."/>
            <person name="Ding W."/>
        </authorList>
    </citation>
    <scope>NUCLEOTIDE SEQUENCE</scope>
    <source>
        <strain evidence="14">TZS</strain>
    </source>
</reference>
<evidence type="ECO:0000256" key="3">
    <source>
        <dbReference type="ARBA" id="ARBA00010321"/>
    </source>
</evidence>
<evidence type="ECO:0000256" key="13">
    <source>
        <dbReference type="SAM" id="Phobius"/>
    </source>
</evidence>
<keyword evidence="7" id="KW-1043">Host membrane</keyword>
<comment type="function">
    <text evidence="1">Plays a role in viral cell-to-cell propagation, by facilitating genome transport to neighboring plant cells through plasmosdesmata,.</text>
</comment>
<evidence type="ECO:0000256" key="4">
    <source>
        <dbReference type="ARBA" id="ARBA00013304"/>
    </source>
</evidence>
<dbReference type="GO" id="GO:0044167">
    <property type="term" value="C:host cell endoplasmic reticulum membrane"/>
    <property type="evidence" value="ECO:0007669"/>
    <property type="project" value="UniProtKB-SubCell"/>
</dbReference>
<dbReference type="EMBL" id="ON241321">
    <property type="protein sequence ID" value="UXX34111.1"/>
    <property type="molecule type" value="Genomic_RNA"/>
</dbReference>
<evidence type="ECO:0000256" key="1">
    <source>
        <dbReference type="ARBA" id="ARBA00002252"/>
    </source>
</evidence>
<dbReference type="InterPro" id="IPR001896">
    <property type="entry name" value="Plant_vir_prot"/>
</dbReference>
<evidence type="ECO:0000256" key="9">
    <source>
        <dbReference type="ARBA" id="ARBA00023031"/>
    </source>
</evidence>
<evidence type="ECO:0000256" key="10">
    <source>
        <dbReference type="ARBA" id="ARBA00023136"/>
    </source>
</evidence>
<evidence type="ECO:0000256" key="12">
    <source>
        <dbReference type="ARBA" id="ARBA00032240"/>
    </source>
</evidence>
<evidence type="ECO:0000256" key="5">
    <source>
        <dbReference type="ARBA" id="ARBA00022448"/>
    </source>
</evidence>
<dbReference type="GO" id="GO:0046740">
    <property type="term" value="P:transport of virus in host, cell to cell"/>
    <property type="evidence" value="ECO:0007669"/>
    <property type="project" value="UniProtKB-KW"/>
</dbReference>
<evidence type="ECO:0000313" key="14">
    <source>
        <dbReference type="EMBL" id="UXX34111.1"/>
    </source>
</evidence>
<sequence>MVLTPPPDYTRVFLACSIGLSTVLLVFVYSRSTLPLVGDNLHSLPHGGFYKDGTKTIQYGAPCKLNSLENHYSLRNQPWAYVLLLLLAIFLSERFYNRGVCSCGRAHAR</sequence>
<comment type="subcellular location">
    <subcellularLocation>
        <location evidence="2">Host endoplasmic reticulum membrane</location>
    </subcellularLocation>
</comment>
<keyword evidence="8 13" id="KW-1133">Transmembrane helix</keyword>
<evidence type="ECO:0000256" key="8">
    <source>
        <dbReference type="ARBA" id="ARBA00022989"/>
    </source>
</evidence>
<keyword evidence="5" id="KW-0813">Transport</keyword>
<name>A0A977XVR3_9VIRU</name>
<keyword evidence="15" id="KW-1185">Reference proteome</keyword>
<keyword evidence="6 13" id="KW-0812">Transmembrane</keyword>
<organism evidence="14 15">
    <name type="scientific">Pseudostellaria heterophylla carlavirus 3</name>
    <dbReference type="NCBI Taxonomy" id="2982812"/>
    <lineage>
        <taxon>Viruses</taxon>
        <taxon>Riboviria</taxon>
        <taxon>Orthornavirae</taxon>
        <taxon>Kitrinoviricota</taxon>
        <taxon>Alsuviricetes</taxon>
        <taxon>Tymovirales</taxon>
        <taxon>Betaflexiviridae</taxon>
        <taxon>Quinvirinae</taxon>
        <taxon>Carlavirus</taxon>
        <taxon>Carlavirus tripseudostellariae</taxon>
    </lineage>
</organism>
<protein>
    <recommendedName>
        <fullName evidence="4">Movement protein TGB2</fullName>
    </recommendedName>
    <alternativeName>
        <fullName evidence="12">Triple gene block 2 protein</fullName>
    </alternativeName>
</protein>
<evidence type="ECO:0000256" key="2">
    <source>
        <dbReference type="ARBA" id="ARBA00004625"/>
    </source>
</evidence>
<evidence type="ECO:0000256" key="6">
    <source>
        <dbReference type="ARBA" id="ARBA00022692"/>
    </source>
</evidence>
<evidence type="ECO:0000313" key="15">
    <source>
        <dbReference type="Proteomes" id="UP001265221"/>
    </source>
</evidence>
<proteinExistence type="inferred from homology"/>